<dbReference type="GO" id="GO:0006508">
    <property type="term" value="P:proteolysis"/>
    <property type="evidence" value="ECO:0007669"/>
    <property type="project" value="UniProtKB-KW"/>
</dbReference>
<organism evidence="9 10">
    <name type="scientific">Mixia osmundae (strain CBS 9802 / IAM 14324 / JCM 22182 / KY 12970)</name>
    <dbReference type="NCBI Taxonomy" id="764103"/>
    <lineage>
        <taxon>Eukaryota</taxon>
        <taxon>Fungi</taxon>
        <taxon>Dikarya</taxon>
        <taxon>Basidiomycota</taxon>
        <taxon>Pucciniomycotina</taxon>
        <taxon>Mixiomycetes</taxon>
        <taxon>Mixiales</taxon>
        <taxon>Mixiaceae</taxon>
        <taxon>Mixia</taxon>
    </lineage>
</organism>
<dbReference type="EMBL" id="BABT02000047">
    <property type="protein sequence ID" value="GAA94864.1"/>
    <property type="molecule type" value="Genomic_DNA"/>
</dbReference>
<dbReference type="PANTHER" id="PTHR47965">
    <property type="entry name" value="ASPARTYL PROTEASE-RELATED"/>
    <property type="match status" value="1"/>
</dbReference>
<feature type="signal peptide" evidence="7">
    <location>
        <begin position="1"/>
        <end position="18"/>
    </location>
</feature>
<gene>
    <name evidence="9" type="primary">Mo01518</name>
    <name evidence="9" type="ORF">E5Q_01518</name>
</gene>
<evidence type="ECO:0000256" key="3">
    <source>
        <dbReference type="ARBA" id="ARBA00022729"/>
    </source>
</evidence>
<dbReference type="InterPro" id="IPR033121">
    <property type="entry name" value="PEPTIDASE_A1"/>
</dbReference>
<dbReference type="GO" id="GO:0004190">
    <property type="term" value="F:aspartic-type endopeptidase activity"/>
    <property type="evidence" value="ECO:0007669"/>
    <property type="project" value="UniProtKB-KW"/>
</dbReference>
<feature type="chain" id="PRO_5009955536" description="Peptidase A1 domain-containing protein" evidence="7">
    <location>
        <begin position="19"/>
        <end position="392"/>
    </location>
</feature>
<keyword evidence="5" id="KW-0378">Hydrolase</keyword>
<evidence type="ECO:0000256" key="1">
    <source>
        <dbReference type="ARBA" id="ARBA00007447"/>
    </source>
</evidence>
<evidence type="ECO:0000256" key="5">
    <source>
        <dbReference type="ARBA" id="ARBA00022801"/>
    </source>
</evidence>
<keyword evidence="6" id="KW-0865">Zymogen</keyword>
<evidence type="ECO:0000256" key="6">
    <source>
        <dbReference type="ARBA" id="ARBA00023145"/>
    </source>
</evidence>
<dbReference type="OrthoDB" id="660550at2759"/>
<reference evidence="9 10" key="2">
    <citation type="journal article" date="2012" name="Open Biol.">
        <title>Characteristics of nucleosomes and linker DNA regions on the genome of the basidiomycete Mixia osmundae revealed by mono- and dinucleosome mapping.</title>
        <authorList>
            <person name="Nishida H."/>
            <person name="Kondo S."/>
            <person name="Matsumoto T."/>
            <person name="Suzuki Y."/>
            <person name="Yoshikawa H."/>
            <person name="Taylor T.D."/>
            <person name="Sugiyama J."/>
        </authorList>
    </citation>
    <scope>NUCLEOTIDE SEQUENCE [LARGE SCALE GENOMIC DNA]</scope>
    <source>
        <strain evidence="10">CBS 9802 / IAM 14324 / JCM 22182 / KY 12970</strain>
    </source>
</reference>
<evidence type="ECO:0000256" key="4">
    <source>
        <dbReference type="ARBA" id="ARBA00022750"/>
    </source>
</evidence>
<dbReference type="CDD" id="cd05471">
    <property type="entry name" value="pepsin_like"/>
    <property type="match status" value="1"/>
</dbReference>
<feature type="domain" description="Peptidase A1" evidence="8">
    <location>
        <begin position="59"/>
        <end position="385"/>
    </location>
</feature>
<keyword evidence="3 7" id="KW-0732">Signal</keyword>
<accession>G7DW58</accession>
<protein>
    <recommendedName>
        <fullName evidence="8">Peptidase A1 domain-containing protein</fullName>
    </recommendedName>
</protein>
<evidence type="ECO:0000259" key="8">
    <source>
        <dbReference type="PROSITE" id="PS51767"/>
    </source>
</evidence>
<name>G7DW58_MIXOS</name>
<dbReference type="Gene3D" id="2.40.70.10">
    <property type="entry name" value="Acid Proteases"/>
    <property type="match status" value="2"/>
</dbReference>
<dbReference type="Proteomes" id="UP000009131">
    <property type="component" value="Unassembled WGS sequence"/>
</dbReference>
<evidence type="ECO:0000256" key="7">
    <source>
        <dbReference type="SAM" id="SignalP"/>
    </source>
</evidence>
<dbReference type="Pfam" id="PF00026">
    <property type="entry name" value="Asp"/>
    <property type="match status" value="1"/>
</dbReference>
<comment type="similarity">
    <text evidence="1">Belongs to the peptidase A1 family.</text>
</comment>
<keyword evidence="2" id="KW-0645">Protease</keyword>
<dbReference type="InterPro" id="IPR034164">
    <property type="entry name" value="Pepsin-like_dom"/>
</dbReference>
<dbReference type="PROSITE" id="PS51767">
    <property type="entry name" value="PEPTIDASE_A1"/>
    <property type="match status" value="1"/>
</dbReference>
<evidence type="ECO:0000313" key="9">
    <source>
        <dbReference type="EMBL" id="GAA94864.1"/>
    </source>
</evidence>
<dbReference type="AlphaFoldDB" id="G7DW58"/>
<evidence type="ECO:0000256" key="2">
    <source>
        <dbReference type="ARBA" id="ARBA00022670"/>
    </source>
</evidence>
<dbReference type="InParanoid" id="G7DW58"/>
<dbReference type="InterPro" id="IPR001461">
    <property type="entry name" value="Aspartic_peptidase_A1"/>
</dbReference>
<reference evidence="9 10" key="1">
    <citation type="journal article" date="2011" name="J. Gen. Appl. Microbiol.">
        <title>Draft genome sequencing of the enigmatic basidiomycete Mixia osmundae.</title>
        <authorList>
            <person name="Nishida H."/>
            <person name="Nagatsuka Y."/>
            <person name="Sugiyama J."/>
        </authorList>
    </citation>
    <scope>NUCLEOTIDE SEQUENCE [LARGE SCALE GENOMIC DNA]</scope>
    <source>
        <strain evidence="10">CBS 9802 / IAM 14324 / JCM 22182 / KY 12970</strain>
    </source>
</reference>
<keyword evidence="4" id="KW-0064">Aspartyl protease</keyword>
<dbReference type="InterPro" id="IPR021109">
    <property type="entry name" value="Peptidase_aspartic_dom_sf"/>
</dbReference>
<dbReference type="HOGENOM" id="CLU_041696_0_0_1"/>
<keyword evidence="10" id="KW-1185">Reference proteome</keyword>
<dbReference type="SUPFAM" id="SSF50630">
    <property type="entry name" value="Acid proteases"/>
    <property type="match status" value="1"/>
</dbReference>
<comment type="caution">
    <text evidence="9">The sequence shown here is derived from an EMBL/GenBank/DDBJ whole genome shotgun (WGS) entry which is preliminary data.</text>
</comment>
<sequence>MRFILLTAVAAALTLCDAIKIPVHRRDVAITKLDKRRIHHHVSGQHYRWPVPILGGSTFYANISIGSDVYSYCSLDTGSPTTVIRKYHFGRNAKNLTTPYAQVYADFSVFFGYMYEDEVTLAGSGLTFDFKFAGAVYPGGPVADSVNGIIGLSPQIEQDNFFSQTNGIKPGTYLNLMAQLKADKHIAADIISMYFQPRDTSRTLGTDAGALELGAINYALHKSDIAYADMLGEWHNSATDSNIQYWACTVAIPSVGIEASDPVASFTIIDTGSTQLMLQKSAFSKWYNQIPGVFKDATFGIVAFPNSSLAHVPALDFVVDGVTFNLPASELLLPASYVNELMLDTKYTYSYVAETVLPTLNIFGCFFLERFAVILDGDKKRIGFAKTAYSPA</sequence>
<proteinExistence type="inferred from homology"/>
<evidence type="ECO:0000313" key="10">
    <source>
        <dbReference type="Proteomes" id="UP000009131"/>
    </source>
</evidence>
<dbReference type="RefSeq" id="XP_014564982.1">
    <property type="nucleotide sequence ID" value="XM_014709496.1"/>
</dbReference>
<dbReference type="PANTHER" id="PTHR47965:SF12">
    <property type="entry name" value="ASPARTIC PROTEINASE 3-RELATED"/>
    <property type="match status" value="1"/>
</dbReference>